<reference evidence="2" key="1">
    <citation type="journal article" date="2014" name="Int. J. Syst. Evol. Microbiol.">
        <title>Complete genome of a new Firmicutes species belonging to the dominant human colonic microbiota ('Ruminococcus bicirculans') reveals two chromosomes and a selective capacity to utilize plant glucans.</title>
        <authorList>
            <consortium name="NISC Comparative Sequencing Program"/>
            <person name="Wegmann U."/>
            <person name="Louis P."/>
            <person name="Goesmann A."/>
            <person name="Henrissat B."/>
            <person name="Duncan S.H."/>
            <person name="Flint H.J."/>
        </authorList>
    </citation>
    <scope>NUCLEOTIDE SEQUENCE</scope>
    <source>
        <strain evidence="2">CCM 8490</strain>
    </source>
</reference>
<evidence type="ECO:0000256" key="1">
    <source>
        <dbReference type="SAM" id="Phobius"/>
    </source>
</evidence>
<reference evidence="2" key="4">
    <citation type="submission" date="2024-05" db="EMBL/GenBank/DDBJ databases">
        <authorList>
            <person name="Sun Q."/>
            <person name="Sedlacek I."/>
        </authorList>
    </citation>
    <scope>NUCLEOTIDE SEQUENCE</scope>
    <source>
        <strain evidence="2">CCM 8490</strain>
    </source>
</reference>
<accession>A0A420DBY5</accession>
<protein>
    <submittedName>
        <fullName evidence="3">Immunity protein 17 of polymorphic toxin system</fullName>
    </submittedName>
</protein>
<dbReference type="EMBL" id="BMCW01000002">
    <property type="protein sequence ID" value="GGG54832.1"/>
    <property type="molecule type" value="Genomic_DNA"/>
</dbReference>
<keyword evidence="5" id="KW-1185">Reference proteome</keyword>
<reference evidence="3 4" key="2">
    <citation type="submission" date="2018-09" db="EMBL/GenBank/DDBJ databases">
        <title>Genomic Encyclopedia of Archaeal and Bacterial Type Strains, Phase II (KMG-II): from individual species to whole genera.</title>
        <authorList>
            <person name="Goeker M."/>
        </authorList>
    </citation>
    <scope>NUCLEOTIDE SEQUENCE [LARGE SCALE GENOMIC DNA]</scope>
    <source>
        <strain evidence="3 4">DSM 27620</strain>
    </source>
</reference>
<gene>
    <name evidence="3" type="ORF">BXY58_0942</name>
    <name evidence="2" type="ORF">GCM10007332_15590</name>
</gene>
<proteinExistence type="predicted"/>
<evidence type="ECO:0000313" key="4">
    <source>
        <dbReference type="Proteomes" id="UP000285906"/>
    </source>
</evidence>
<keyword evidence="1" id="KW-0472">Membrane</keyword>
<dbReference type="OrthoDB" id="1650781at2"/>
<organism evidence="3 4">
    <name type="scientific">Epilithonimonas arachidiradicis</name>
    <dbReference type="NCBI Taxonomy" id="1617282"/>
    <lineage>
        <taxon>Bacteria</taxon>
        <taxon>Pseudomonadati</taxon>
        <taxon>Bacteroidota</taxon>
        <taxon>Flavobacteriia</taxon>
        <taxon>Flavobacteriales</taxon>
        <taxon>Weeksellaceae</taxon>
        <taxon>Chryseobacterium group</taxon>
        <taxon>Epilithonimonas</taxon>
    </lineage>
</organism>
<feature type="transmembrane region" description="Helical" evidence="1">
    <location>
        <begin position="60"/>
        <end position="81"/>
    </location>
</feature>
<dbReference type="AlphaFoldDB" id="A0A420DBY5"/>
<sequence length="84" mass="9783">MDYLEQAQQYISDQKHGFEYFALVLGILFAWSAIGNWNWFYDPPYSSVKNPIGFWFGRKAFRVTIFIFGVVLIAGSVWLFMGSK</sequence>
<dbReference type="Proteomes" id="UP000658202">
    <property type="component" value="Unassembled WGS sequence"/>
</dbReference>
<feature type="transmembrane region" description="Helical" evidence="1">
    <location>
        <begin position="20"/>
        <end position="40"/>
    </location>
</feature>
<keyword evidence="1" id="KW-1133">Transmembrane helix</keyword>
<comment type="caution">
    <text evidence="3">The sequence shown here is derived from an EMBL/GenBank/DDBJ whole genome shotgun (WGS) entry which is preliminary data.</text>
</comment>
<dbReference type="Proteomes" id="UP000285906">
    <property type="component" value="Unassembled WGS sequence"/>
</dbReference>
<name>A0A420DBY5_9FLAO</name>
<keyword evidence="1" id="KW-0812">Transmembrane</keyword>
<evidence type="ECO:0000313" key="3">
    <source>
        <dbReference type="EMBL" id="RKE88815.1"/>
    </source>
</evidence>
<dbReference type="RefSeq" id="WP_120212638.1">
    <property type="nucleotide sequence ID" value="NZ_BMCW01000002.1"/>
</dbReference>
<evidence type="ECO:0000313" key="2">
    <source>
        <dbReference type="EMBL" id="GGG54832.1"/>
    </source>
</evidence>
<reference evidence="5" key="3">
    <citation type="journal article" date="2019" name="Int. J. Syst. Evol. Microbiol.">
        <title>The Global Catalogue of Microorganisms (GCM) 10K type strain sequencing project: providing services to taxonomists for standard genome sequencing and annotation.</title>
        <authorList>
            <consortium name="The Broad Institute Genomics Platform"/>
            <consortium name="The Broad Institute Genome Sequencing Center for Infectious Disease"/>
            <person name="Wu L."/>
            <person name="Ma J."/>
        </authorList>
    </citation>
    <scope>NUCLEOTIDE SEQUENCE [LARGE SCALE GENOMIC DNA]</scope>
    <source>
        <strain evidence="5">CCM 8490</strain>
    </source>
</reference>
<dbReference type="EMBL" id="RAQH01000002">
    <property type="protein sequence ID" value="RKE88815.1"/>
    <property type="molecule type" value="Genomic_DNA"/>
</dbReference>
<evidence type="ECO:0000313" key="5">
    <source>
        <dbReference type="Proteomes" id="UP000658202"/>
    </source>
</evidence>